<dbReference type="InterPro" id="IPR046348">
    <property type="entry name" value="SIS_dom_sf"/>
</dbReference>
<evidence type="ECO:0000256" key="2">
    <source>
        <dbReference type="ARBA" id="ARBA00012916"/>
    </source>
</evidence>
<dbReference type="EMBL" id="CP040899">
    <property type="protein sequence ID" value="QDB80195.1"/>
    <property type="molecule type" value="Genomic_DNA"/>
</dbReference>
<evidence type="ECO:0000256" key="4">
    <source>
        <dbReference type="ARBA" id="ARBA00022576"/>
    </source>
</evidence>
<keyword evidence="8" id="KW-0963">Cytoplasm</keyword>
<evidence type="ECO:0000256" key="3">
    <source>
        <dbReference type="ARBA" id="ARBA00016090"/>
    </source>
</evidence>
<evidence type="ECO:0000313" key="11">
    <source>
        <dbReference type="EMBL" id="QDB80195.1"/>
    </source>
</evidence>
<dbReference type="InterPro" id="IPR017932">
    <property type="entry name" value="GATase_2_dom"/>
</dbReference>
<dbReference type="InterPro" id="IPR035490">
    <property type="entry name" value="GlmS/FrlB_SIS"/>
</dbReference>
<comment type="subunit">
    <text evidence="8">Homodimer.</text>
</comment>
<comment type="subcellular location">
    <subcellularLocation>
        <location evidence="8">Cytoplasm</location>
    </subcellularLocation>
</comment>
<dbReference type="PROSITE" id="PS51278">
    <property type="entry name" value="GATASE_TYPE_2"/>
    <property type="match status" value="1"/>
</dbReference>
<accession>A0ABX5VT86</accession>
<keyword evidence="6" id="KW-0677">Repeat</keyword>
<evidence type="ECO:0000256" key="1">
    <source>
        <dbReference type="ARBA" id="ARBA00001031"/>
    </source>
</evidence>
<keyword evidence="4 8" id="KW-0032">Aminotransferase</keyword>
<keyword evidence="5 8" id="KW-0808">Transferase</keyword>
<dbReference type="InterPro" id="IPR035466">
    <property type="entry name" value="GlmS/AgaS_SIS"/>
</dbReference>
<proteinExistence type="inferred from homology"/>
<dbReference type="SUPFAM" id="SSF56235">
    <property type="entry name" value="N-terminal nucleophile aminohydrolases (Ntn hydrolases)"/>
    <property type="match status" value="1"/>
</dbReference>
<dbReference type="InterPro" id="IPR047084">
    <property type="entry name" value="GFAT_N"/>
</dbReference>
<dbReference type="SUPFAM" id="SSF53697">
    <property type="entry name" value="SIS domain"/>
    <property type="match status" value="1"/>
</dbReference>
<dbReference type="Gene3D" id="3.60.20.10">
    <property type="entry name" value="Glutamine Phosphoribosylpyrophosphate, subunit 1, domain 1"/>
    <property type="match status" value="1"/>
</dbReference>
<keyword evidence="12" id="KW-1185">Reference proteome</keyword>
<dbReference type="Proteomes" id="UP000313948">
    <property type="component" value="Chromosome"/>
</dbReference>
<protein>
    <recommendedName>
        <fullName evidence="3 8">Glutamine--fructose-6-phosphate aminotransferase [isomerizing]</fullName>
        <ecNumber evidence="2 8">2.6.1.16</ecNumber>
    </recommendedName>
    <alternativeName>
        <fullName evidence="8">D-fructose-6-phosphate amidotransferase</fullName>
    </alternativeName>
    <alternativeName>
        <fullName evidence="8">GFAT</fullName>
    </alternativeName>
    <alternativeName>
        <fullName evidence="8">Glucosamine-6-phosphate synthase</fullName>
    </alternativeName>
    <alternativeName>
        <fullName evidence="8">Hexosephosphate aminotransferase</fullName>
    </alternativeName>
    <alternativeName>
        <fullName evidence="8">L-glutamine--D-fructose-6-phosphate amidotransferase</fullName>
    </alternativeName>
</protein>
<dbReference type="InterPro" id="IPR029055">
    <property type="entry name" value="Ntn_hydrolases_N"/>
</dbReference>
<dbReference type="NCBIfam" id="TIGR01135">
    <property type="entry name" value="glmS"/>
    <property type="match status" value="1"/>
</dbReference>
<name>A0ABX5VT86_9MICO</name>
<feature type="active site" description="Nucleophile; for GATase activity" evidence="8">
    <location>
        <position position="2"/>
    </location>
</feature>
<dbReference type="PANTHER" id="PTHR10937">
    <property type="entry name" value="GLUCOSAMINE--FRUCTOSE-6-PHOSPHATE AMINOTRANSFERASE, ISOMERIZING"/>
    <property type="match status" value="1"/>
</dbReference>
<dbReference type="Gene3D" id="3.40.50.10490">
    <property type="entry name" value="Glucose-6-phosphate isomerase like protein, domain 1"/>
    <property type="match status" value="2"/>
</dbReference>
<dbReference type="InterPro" id="IPR001347">
    <property type="entry name" value="SIS_dom"/>
</dbReference>
<evidence type="ECO:0000256" key="7">
    <source>
        <dbReference type="ARBA" id="ARBA00022962"/>
    </source>
</evidence>
<feature type="initiator methionine" description="Removed" evidence="8">
    <location>
        <position position="1"/>
    </location>
</feature>
<feature type="domain" description="SIS" evidence="10">
    <location>
        <begin position="289"/>
        <end position="429"/>
    </location>
</feature>
<dbReference type="InterPro" id="IPR005855">
    <property type="entry name" value="GFAT"/>
</dbReference>
<feature type="domain" description="SIS" evidence="10">
    <location>
        <begin position="462"/>
        <end position="606"/>
    </location>
</feature>
<evidence type="ECO:0000259" key="10">
    <source>
        <dbReference type="PROSITE" id="PS51464"/>
    </source>
</evidence>
<organism evidence="11 12">
    <name type="scientific">Georgenia wutianyii</name>
    <dbReference type="NCBI Taxonomy" id="2585135"/>
    <lineage>
        <taxon>Bacteria</taxon>
        <taxon>Bacillati</taxon>
        <taxon>Actinomycetota</taxon>
        <taxon>Actinomycetes</taxon>
        <taxon>Micrococcales</taxon>
        <taxon>Bogoriellaceae</taxon>
        <taxon>Georgenia</taxon>
    </lineage>
</organism>
<sequence>MCGIVGAVSVASAGTPPAEVVLDGLARLEYRGYDSAGIAAVTDGGLAVRKKAGKLQNLLDELERYPLPPSRAAIGHTRWATHGGPTDENAHPHLSGDGNLAVVHNGIIENYAALRRELEADGALFLSQTDTEVVAHLLGRAYAGDLTAAMLAVTARLEGAFTLVAVHADHPGTIVAARRNSPLVIGLGEGANYLGSDVAAFVSQTKRALEVDQDQVVTLTGDSVTVVDAAGQEVEPRAFTVEWDAAAAVKGGFDSFMDKEIHDQPQAVADTLLGRTDELGRLKLDELRIDETILRSIDKIIVVACGTAAYAGFVAKYAIEHWCRIPVEVELAHEFRYRDPVVNEKTLVVAVSQSGETMDTIMAVRHAREQGSKVLAVVNTYGSTIARESDAVLYTHAGPEVAVASTKAFIAQITATYLLGLYLAQLRGNKYIDEVADYLAELGRIPARIEEVLSRQDEVREVARAMRDTTSVLFLGRHVGYPVALEGALKLKELAYIHAEGFAAGELKHGPIALVEEGQPVFVVVPTPRRPTLHAKVISNIQEVRARGARTLVIAEDGDDAVEPYADVVFRYPATPTLMTPLVSVVPLQIFASELARAKGYDVDQPRNLAKSVTVE</sequence>
<dbReference type="PANTHER" id="PTHR10937:SF0">
    <property type="entry name" value="GLUTAMINE--FRUCTOSE-6-PHOSPHATE TRANSAMINASE (ISOMERIZING)"/>
    <property type="match status" value="1"/>
</dbReference>
<dbReference type="RefSeq" id="WP_139071110.1">
    <property type="nucleotide sequence ID" value="NZ_CP040899.1"/>
</dbReference>
<dbReference type="NCBIfam" id="NF001484">
    <property type="entry name" value="PRK00331.1"/>
    <property type="match status" value="1"/>
</dbReference>
<feature type="active site" description="For Fru-6P isomerization activity" evidence="8">
    <location>
        <position position="611"/>
    </location>
</feature>
<evidence type="ECO:0000313" key="12">
    <source>
        <dbReference type="Proteomes" id="UP000313948"/>
    </source>
</evidence>
<evidence type="ECO:0000256" key="8">
    <source>
        <dbReference type="HAMAP-Rule" id="MF_00164"/>
    </source>
</evidence>
<dbReference type="HAMAP" id="MF_00164">
    <property type="entry name" value="GlmS"/>
    <property type="match status" value="1"/>
</dbReference>
<gene>
    <name evidence="8 11" type="primary">glmS</name>
    <name evidence="11" type="ORF">FE251_12995</name>
</gene>
<dbReference type="EC" id="2.6.1.16" evidence="2 8"/>
<dbReference type="PROSITE" id="PS51464">
    <property type="entry name" value="SIS"/>
    <property type="match status" value="2"/>
</dbReference>
<dbReference type="CDD" id="cd00714">
    <property type="entry name" value="GFAT"/>
    <property type="match status" value="1"/>
</dbReference>
<feature type="domain" description="Glutamine amidotransferase type-2" evidence="9">
    <location>
        <begin position="2"/>
        <end position="222"/>
    </location>
</feature>
<evidence type="ECO:0000259" key="9">
    <source>
        <dbReference type="PROSITE" id="PS51278"/>
    </source>
</evidence>
<dbReference type="Pfam" id="PF13522">
    <property type="entry name" value="GATase_6"/>
    <property type="match status" value="1"/>
</dbReference>
<dbReference type="GO" id="GO:0004360">
    <property type="term" value="F:glutamine-fructose-6-phosphate transaminase (isomerizing) activity"/>
    <property type="evidence" value="ECO:0007669"/>
    <property type="project" value="UniProtKB-EC"/>
</dbReference>
<keyword evidence="7" id="KW-0315">Glutamine amidotransferase</keyword>
<comment type="function">
    <text evidence="8">Catalyzes the first step in hexosamine metabolism, converting fructose-6P into glucosamine-6P using glutamine as a nitrogen source.</text>
</comment>
<evidence type="ECO:0000256" key="6">
    <source>
        <dbReference type="ARBA" id="ARBA00022737"/>
    </source>
</evidence>
<reference evidence="11 12" key="1">
    <citation type="submission" date="2019-05" db="EMBL/GenBank/DDBJ databases">
        <title>Georgenia *** sp. nov., and Georgenia *** sp. nov., isolated from the intestinal contents of plateau pika (Ochotona curzoniae) in the Qinghai-Tibet plateau of China.</title>
        <authorList>
            <person name="Tian Z."/>
        </authorList>
    </citation>
    <scope>NUCLEOTIDE SEQUENCE [LARGE SCALE GENOMIC DNA]</scope>
    <source>
        <strain evidence="11 12">Z294</strain>
    </source>
</reference>
<dbReference type="Pfam" id="PF01380">
    <property type="entry name" value="SIS"/>
    <property type="match status" value="2"/>
</dbReference>
<dbReference type="CDD" id="cd05008">
    <property type="entry name" value="SIS_GlmS_GlmD_1"/>
    <property type="match status" value="1"/>
</dbReference>
<comment type="catalytic activity">
    <reaction evidence="1 8">
        <text>D-fructose 6-phosphate + L-glutamine = D-glucosamine 6-phosphate + L-glutamate</text>
        <dbReference type="Rhea" id="RHEA:13237"/>
        <dbReference type="ChEBI" id="CHEBI:29985"/>
        <dbReference type="ChEBI" id="CHEBI:58359"/>
        <dbReference type="ChEBI" id="CHEBI:58725"/>
        <dbReference type="ChEBI" id="CHEBI:61527"/>
        <dbReference type="EC" id="2.6.1.16"/>
    </reaction>
</comment>
<dbReference type="CDD" id="cd05009">
    <property type="entry name" value="SIS_GlmS_GlmD_2"/>
    <property type="match status" value="1"/>
</dbReference>
<evidence type="ECO:0000256" key="5">
    <source>
        <dbReference type="ARBA" id="ARBA00022679"/>
    </source>
</evidence>